<gene>
    <name evidence="2" type="ORF">QWJ38_03175</name>
</gene>
<protein>
    <submittedName>
        <fullName evidence="2">DUF1801 domain-containing protein</fullName>
    </submittedName>
</protein>
<accession>A0ABT8DSY4</accession>
<dbReference type="EMBL" id="JAUHHC010000001">
    <property type="protein sequence ID" value="MDN3919276.1"/>
    <property type="molecule type" value="Genomic_DNA"/>
</dbReference>
<proteinExistence type="predicted"/>
<feature type="domain" description="YdhG-like" evidence="1">
    <location>
        <begin position="22"/>
        <end position="115"/>
    </location>
</feature>
<dbReference type="Pfam" id="PF08818">
    <property type="entry name" value="DUF1801"/>
    <property type="match status" value="1"/>
</dbReference>
<dbReference type="Proteomes" id="UP001228044">
    <property type="component" value="Unassembled WGS sequence"/>
</dbReference>
<evidence type="ECO:0000313" key="3">
    <source>
        <dbReference type="Proteomes" id="UP001228044"/>
    </source>
</evidence>
<dbReference type="InterPro" id="IPR014922">
    <property type="entry name" value="YdhG-like"/>
</dbReference>
<reference evidence="2 3" key="1">
    <citation type="submission" date="2023-06" db="EMBL/GenBank/DDBJ databases">
        <title>Pelomonas sp. PFR6 16S ribosomal RNA gene Genome sequencing and assembly.</title>
        <authorList>
            <person name="Woo H."/>
        </authorList>
    </citation>
    <scope>NUCLEOTIDE SEQUENCE [LARGE SCALE GENOMIC DNA]</scope>
    <source>
        <strain evidence="2 3">PFR6</strain>
    </source>
</reference>
<sequence>MKMILTAARDPDDYVACLQGWQQAAVAALRAEVRRAEPALDERLKWGHLVFFVQGPLLLIRAEPTRVLFGFWRGQRLREIEPRLRPGGKYEMATLELKPDTPLRRETVAELVLAAAALNRSHGDPTALA</sequence>
<dbReference type="RefSeq" id="WP_290357581.1">
    <property type="nucleotide sequence ID" value="NZ_JAUHHC010000001.1"/>
</dbReference>
<organism evidence="2 3">
    <name type="scientific">Roseateles violae</name>
    <dbReference type="NCBI Taxonomy" id="3058042"/>
    <lineage>
        <taxon>Bacteria</taxon>
        <taxon>Pseudomonadati</taxon>
        <taxon>Pseudomonadota</taxon>
        <taxon>Betaproteobacteria</taxon>
        <taxon>Burkholderiales</taxon>
        <taxon>Sphaerotilaceae</taxon>
        <taxon>Roseateles</taxon>
    </lineage>
</organism>
<dbReference type="Gene3D" id="3.90.1150.200">
    <property type="match status" value="1"/>
</dbReference>
<evidence type="ECO:0000259" key="1">
    <source>
        <dbReference type="Pfam" id="PF08818"/>
    </source>
</evidence>
<keyword evidence="3" id="KW-1185">Reference proteome</keyword>
<evidence type="ECO:0000313" key="2">
    <source>
        <dbReference type="EMBL" id="MDN3919276.1"/>
    </source>
</evidence>
<dbReference type="SUPFAM" id="SSF159888">
    <property type="entry name" value="YdhG-like"/>
    <property type="match status" value="1"/>
</dbReference>
<name>A0ABT8DSY4_9BURK</name>
<comment type="caution">
    <text evidence="2">The sequence shown here is derived from an EMBL/GenBank/DDBJ whole genome shotgun (WGS) entry which is preliminary data.</text>
</comment>